<comment type="caution">
    <text evidence="2">The sequence shown here is derived from an EMBL/GenBank/DDBJ whole genome shotgun (WGS) entry which is preliminary data.</text>
</comment>
<dbReference type="InterPro" id="IPR002925">
    <property type="entry name" value="Dienelactn_hydro"/>
</dbReference>
<dbReference type="PANTHER" id="PTHR46623">
    <property type="entry name" value="CARBOXYMETHYLENEBUTENOLIDASE-RELATED"/>
    <property type="match status" value="1"/>
</dbReference>
<keyword evidence="3" id="KW-1185">Reference proteome</keyword>
<feature type="domain" description="Dienelactone hydrolase" evidence="1">
    <location>
        <begin position="16"/>
        <end position="245"/>
    </location>
</feature>
<organism evidence="2 3">
    <name type="scientific">Sneathiella sedimenti</name>
    <dbReference type="NCBI Taxonomy" id="2816034"/>
    <lineage>
        <taxon>Bacteria</taxon>
        <taxon>Pseudomonadati</taxon>
        <taxon>Pseudomonadota</taxon>
        <taxon>Alphaproteobacteria</taxon>
        <taxon>Sneathiellales</taxon>
        <taxon>Sneathiellaceae</taxon>
        <taxon>Sneathiella</taxon>
    </lineage>
</organism>
<dbReference type="InterPro" id="IPR029058">
    <property type="entry name" value="AB_hydrolase_fold"/>
</dbReference>
<dbReference type="PANTHER" id="PTHR46623:SF10">
    <property type="entry name" value="CARBOXYMETHYLENEBUTENOLIDASE HOMOLOG"/>
    <property type="match status" value="1"/>
</dbReference>
<dbReference type="EMBL" id="JAFLNC010000003">
    <property type="protein sequence ID" value="MBO0333985.1"/>
    <property type="molecule type" value="Genomic_DNA"/>
</dbReference>
<proteinExistence type="predicted"/>
<dbReference type="SUPFAM" id="SSF53474">
    <property type="entry name" value="alpha/beta-Hydrolases"/>
    <property type="match status" value="1"/>
</dbReference>
<dbReference type="Gene3D" id="3.40.50.1820">
    <property type="entry name" value="alpha/beta hydrolase"/>
    <property type="match status" value="1"/>
</dbReference>
<dbReference type="Pfam" id="PF01738">
    <property type="entry name" value="DLH"/>
    <property type="match status" value="1"/>
</dbReference>
<reference evidence="2 3" key="1">
    <citation type="submission" date="2021-03" db="EMBL/GenBank/DDBJ databases">
        <title>Sneathiella sp. CAU 1612 isolated from Kang Won-do.</title>
        <authorList>
            <person name="Kim W."/>
        </authorList>
    </citation>
    <scope>NUCLEOTIDE SEQUENCE [LARGE SCALE GENOMIC DNA]</scope>
    <source>
        <strain evidence="2 3">CAU 1612</strain>
    </source>
</reference>
<dbReference type="GO" id="GO:0016787">
    <property type="term" value="F:hydrolase activity"/>
    <property type="evidence" value="ECO:0007669"/>
    <property type="project" value="UniProtKB-KW"/>
</dbReference>
<keyword evidence="2" id="KW-0378">Hydrolase</keyword>
<sequence length="254" mass="29104">MKEFDAEIQTADGMMDMFVCHPEEGGPFPAIILYMDAPSIREELRDMARRIGTSGYFVILPNLYYRRGREGNYGFDRERIREDDSERTKMFELMNETTTVKVVRDTGSLLDFIVGEQVASDDQIGCVGYCMSGKYVVQLGTEYPDNFAAIASFYGVDIQTEEADSPHLSAHKIKGELYLAFASHDPYVPESLLERIPQSMNKAGVNYRMEIYPNTEHGFAFPLRPVYNKPAAERHWERMLALFERNLKMQRTGC</sequence>
<dbReference type="RefSeq" id="WP_207045198.1">
    <property type="nucleotide sequence ID" value="NZ_JAFLNC010000003.1"/>
</dbReference>
<name>A0ABS3F664_9PROT</name>
<protein>
    <submittedName>
        <fullName evidence="2">Dienelactone hydrolase family protein</fullName>
    </submittedName>
</protein>
<dbReference type="InterPro" id="IPR051049">
    <property type="entry name" value="Dienelactone_hydrolase-like"/>
</dbReference>
<evidence type="ECO:0000313" key="2">
    <source>
        <dbReference type="EMBL" id="MBO0333985.1"/>
    </source>
</evidence>
<gene>
    <name evidence="2" type="ORF">J0X12_10180</name>
</gene>
<accession>A0ABS3F664</accession>
<evidence type="ECO:0000313" key="3">
    <source>
        <dbReference type="Proteomes" id="UP000664761"/>
    </source>
</evidence>
<dbReference type="Proteomes" id="UP000664761">
    <property type="component" value="Unassembled WGS sequence"/>
</dbReference>
<evidence type="ECO:0000259" key="1">
    <source>
        <dbReference type="Pfam" id="PF01738"/>
    </source>
</evidence>